<dbReference type="AlphaFoldDB" id="A0A0M4EFM9"/>
<dbReference type="Pfam" id="PF04916">
    <property type="entry name" value="Phospholip_B"/>
    <property type="match status" value="2"/>
</dbReference>
<dbReference type="OrthoDB" id="419508at2759"/>
<dbReference type="OMA" id="RPVRNDM"/>
<evidence type="ECO:0000256" key="8">
    <source>
        <dbReference type="SAM" id="Phobius"/>
    </source>
</evidence>
<keyword evidence="3 7" id="KW-0378">Hydrolase</keyword>
<reference evidence="9 10" key="1">
    <citation type="submission" date="2015-08" db="EMBL/GenBank/DDBJ databases">
        <title>Ancestral chromatin configuration constrains chromatin evolution on differentiating sex chromosomes in Drosophila.</title>
        <authorList>
            <person name="Zhou Q."/>
            <person name="Bachtrog D."/>
        </authorList>
    </citation>
    <scope>NUCLEOTIDE SEQUENCE [LARGE SCALE GENOMIC DNA]</scope>
    <source>
        <tissue evidence="9">Whole larvae</tissue>
    </source>
</reference>
<keyword evidence="2" id="KW-0732">Signal</keyword>
<comment type="similarity">
    <text evidence="1 7">Belongs to the phospholipase B-like family.</text>
</comment>
<keyword evidence="5 7" id="KW-0443">Lipid metabolism</keyword>
<evidence type="ECO:0000256" key="3">
    <source>
        <dbReference type="ARBA" id="ARBA00022801"/>
    </source>
</evidence>
<keyword evidence="10" id="KW-1185">Reference proteome</keyword>
<feature type="transmembrane region" description="Helical" evidence="8">
    <location>
        <begin position="12"/>
        <end position="35"/>
    </location>
</feature>
<dbReference type="GO" id="GO:0004620">
    <property type="term" value="F:phospholipase activity"/>
    <property type="evidence" value="ECO:0007669"/>
    <property type="project" value="InterPro"/>
</dbReference>
<evidence type="ECO:0000313" key="10">
    <source>
        <dbReference type="Proteomes" id="UP000494163"/>
    </source>
</evidence>
<keyword evidence="8" id="KW-0812">Transmembrane</keyword>
<keyword evidence="6" id="KW-0325">Glycoprotein</keyword>
<keyword evidence="8" id="KW-0472">Membrane</keyword>
<evidence type="ECO:0000256" key="7">
    <source>
        <dbReference type="RuleBase" id="RU364138"/>
    </source>
</evidence>
<dbReference type="PANTHER" id="PTHR12370">
    <property type="entry name" value="PHOSPHOLIPASE B-RELATED"/>
    <property type="match status" value="1"/>
</dbReference>
<proteinExistence type="inferred from homology"/>
<dbReference type="GO" id="GO:0009395">
    <property type="term" value="P:phospholipid catabolic process"/>
    <property type="evidence" value="ECO:0007669"/>
    <property type="project" value="TreeGrafter"/>
</dbReference>
<dbReference type="EC" id="3.1.1.-" evidence="7"/>
<evidence type="ECO:0000256" key="5">
    <source>
        <dbReference type="ARBA" id="ARBA00023098"/>
    </source>
</evidence>
<keyword evidence="8" id="KW-1133">Transmembrane helix</keyword>
<name>A0A0M4EFM9_DROBS</name>
<accession>A0A0M4EFM9</accession>
<dbReference type="EMBL" id="CP012525">
    <property type="protein sequence ID" value="ALC43090.1"/>
    <property type="molecule type" value="Genomic_DNA"/>
</dbReference>
<dbReference type="GO" id="GO:0005576">
    <property type="term" value="C:extracellular region"/>
    <property type="evidence" value="ECO:0007669"/>
    <property type="project" value="TreeGrafter"/>
</dbReference>
<evidence type="ECO:0000256" key="2">
    <source>
        <dbReference type="ARBA" id="ARBA00022729"/>
    </source>
</evidence>
<dbReference type="PANTHER" id="PTHR12370:SF3">
    <property type="entry name" value="PHOSPHOLIPASE B-LIKE 2-RELATED"/>
    <property type="match status" value="1"/>
</dbReference>
<protein>
    <recommendedName>
        <fullName evidence="7">Phospholipase B-like</fullName>
        <ecNumber evidence="7">3.1.1.-</ecNumber>
    </recommendedName>
</protein>
<gene>
    <name evidence="9" type="ORF">Dbus_chr3Lg256</name>
</gene>
<evidence type="ECO:0000256" key="1">
    <source>
        <dbReference type="ARBA" id="ARBA00007835"/>
    </source>
</evidence>
<organism evidence="9 10">
    <name type="scientific">Drosophila busckii</name>
    <name type="common">Fruit fly</name>
    <dbReference type="NCBI Taxonomy" id="30019"/>
    <lineage>
        <taxon>Eukaryota</taxon>
        <taxon>Metazoa</taxon>
        <taxon>Ecdysozoa</taxon>
        <taxon>Arthropoda</taxon>
        <taxon>Hexapoda</taxon>
        <taxon>Insecta</taxon>
        <taxon>Pterygota</taxon>
        <taxon>Neoptera</taxon>
        <taxon>Endopterygota</taxon>
        <taxon>Diptera</taxon>
        <taxon>Brachycera</taxon>
        <taxon>Muscomorpha</taxon>
        <taxon>Ephydroidea</taxon>
        <taxon>Drosophilidae</taxon>
        <taxon>Drosophila</taxon>
    </lineage>
</organism>
<keyword evidence="4 7" id="KW-0442">Lipid degradation</keyword>
<evidence type="ECO:0000313" key="9">
    <source>
        <dbReference type="EMBL" id="ALC43090.1"/>
    </source>
</evidence>
<evidence type="ECO:0000256" key="6">
    <source>
        <dbReference type="ARBA" id="ARBA00023180"/>
    </source>
</evidence>
<evidence type="ECO:0000256" key="4">
    <source>
        <dbReference type="ARBA" id="ARBA00022963"/>
    </source>
</evidence>
<dbReference type="Gene3D" id="3.60.60.30">
    <property type="match status" value="1"/>
</dbReference>
<comment type="function">
    <text evidence="7">Putative phospholipase.</text>
</comment>
<dbReference type="InterPro" id="IPR007000">
    <property type="entry name" value="PLipase_B-like"/>
</dbReference>
<dbReference type="STRING" id="30019.A0A0M4EFM9"/>
<sequence>MLKVVGASWQKTRVGTYILIGAGLLVIGAFFIGYMERPEYDGTYCATAYWPKEGLSIENWKQQNDLVNIPKGVARICYKDSVYENGWAQIEVETQRIYPDWMQAYAAGMLEGSLTWKNIYNQWSNTISSSCERDESSQKFCEWLRELLTSNHEWLTEQAKLKAPHDLYWHQVHMILEQLQGMADGYVRGATRARSDLEEEIELADFLLMNAAADIQDLKIYYENYVLPNGTATETGDGKNFFLPSATMLTRIMRQEQAPGAETTTPAPNAAQSLQLLFGHSTAGSYASMLRIQKRYKFHFHFAPQPRSNTVPGVDITFTGYPGIIGSTDDFYVVKGRQVQSIVGGVSMKNENLQLWQAVNVEHMVPLVARVMAANRISQNRQSWAKAMAKHPYTGAKQWVTVDLNKLGAQDNLYNTLAADEKLDDAAVALNEKDKAAINARHDQLKHMVWIAEQLPGRMHAKDVTENFLLNGNSSWLANGVPYFDEILTASGGSVEQQQQQQLSAAEETELSNLEAVDKYLRTHGFRGDLLGEQSIAYGNIDLKLFSYNARLGKSDYHAFAGPIFLRMQHVPASAATDSPAPASAIGDERLSVSIDDAAALAELQLITERRSVRNDMRAIAMRQVESKPFSWSAMGLEEQNHAGHPDVWNFDKVSPKWAW</sequence>
<dbReference type="Proteomes" id="UP000494163">
    <property type="component" value="Chromosome 3L"/>
</dbReference>